<dbReference type="Proteomes" id="UP000240357">
    <property type="component" value="Unassembled WGS sequence"/>
</dbReference>
<comment type="caution">
    <text evidence="1">The sequence shown here is derived from an EMBL/GenBank/DDBJ whole genome shotgun (WGS) entry which is preliminary data.</text>
</comment>
<dbReference type="EMBL" id="PYFT01000001">
    <property type="protein sequence ID" value="PSR54062.1"/>
    <property type="molecule type" value="Genomic_DNA"/>
</dbReference>
<reference evidence="1 2" key="1">
    <citation type="submission" date="2018-03" db="EMBL/GenBank/DDBJ databases">
        <title>Adhaeribacter sp. HMF7605 Genome sequencing and assembly.</title>
        <authorList>
            <person name="Kang H."/>
            <person name="Kang J."/>
            <person name="Cha I."/>
            <person name="Kim H."/>
            <person name="Joh K."/>
        </authorList>
    </citation>
    <scope>NUCLEOTIDE SEQUENCE [LARGE SCALE GENOMIC DNA]</scope>
    <source>
        <strain evidence="1 2">HMF7605</strain>
    </source>
</reference>
<evidence type="ECO:0000313" key="1">
    <source>
        <dbReference type="EMBL" id="PSR54062.1"/>
    </source>
</evidence>
<evidence type="ECO:0000313" key="2">
    <source>
        <dbReference type="Proteomes" id="UP000240357"/>
    </source>
</evidence>
<gene>
    <name evidence="1" type="ORF">AHMF7605_11290</name>
</gene>
<sequence length="547" mass="63224">MKNVNNTFSPEVIRTIQDRAYALIKTKDVSLPEAVTIISSEKGIHQQPVLEFIQPIFDTIHTTCEEFWNISPTGARSRHKVIIDKGKCLDLAHKLGFFQLRGPMGTKIIQLRQKIIEEVDLITVKHAFLDYINTLPAAFDGILRAHLRAAWLDECTRICENNFLQNLAILSEPFLKANGQTGYFYFNNGFVEVTKATITLKPYKELPGLIRKTQIIPRDIVILDEEVVVDCSEFYRFCENVVGKDSKRFYVLIIALGYLIHSHNSRTTPVAVLLYDKGGRTGKGIMGQALKYMTNVLNLDGRNADINSRFVLQRYNPGVNIVFIDDTDPKRLPFDRIFSWLTEGMEAEQKNKGSYYIPFEEVPKFCITSNFVFEGTTASHEGRRVEVELDSFYSLEFTPEMDFGHKLFDDWDDQQWLLFDNMMLLCCQYYLADGIQRYKSANIARERLILTTSEEFVMWAEENLIQLKVGIEIDKYIKWQDFLDKSEFTEKTFPQGKFTHWMKVYLKGQGYETKDGKSRGEQPRREVLLIVQVPTPEADKYNQSADK</sequence>
<keyword evidence="2" id="KW-1185">Reference proteome</keyword>
<dbReference type="AlphaFoldDB" id="A0A2T2YEY1"/>
<proteinExistence type="predicted"/>
<accession>A0A2T2YEY1</accession>
<organism evidence="1 2">
    <name type="scientific">Adhaeribacter arboris</name>
    <dbReference type="NCBI Taxonomy" id="2072846"/>
    <lineage>
        <taxon>Bacteria</taxon>
        <taxon>Pseudomonadati</taxon>
        <taxon>Bacteroidota</taxon>
        <taxon>Cytophagia</taxon>
        <taxon>Cytophagales</taxon>
        <taxon>Hymenobacteraceae</taxon>
        <taxon>Adhaeribacter</taxon>
    </lineage>
</organism>
<name>A0A2T2YEY1_9BACT</name>
<evidence type="ECO:0008006" key="3">
    <source>
        <dbReference type="Google" id="ProtNLM"/>
    </source>
</evidence>
<protein>
    <recommendedName>
        <fullName evidence="3">SF3 helicase domain-containing protein</fullName>
    </recommendedName>
</protein>